<evidence type="ECO:0000313" key="7">
    <source>
        <dbReference type="Proteomes" id="UP000008840"/>
    </source>
</evidence>
<keyword evidence="2" id="KW-0238">DNA-binding</keyword>
<dbReference type="PRINTS" id="PR00038">
    <property type="entry name" value="HTHLUXR"/>
</dbReference>
<dbReference type="PROSITE" id="PS50110">
    <property type="entry name" value="RESPONSE_REGULATORY"/>
    <property type="match status" value="1"/>
</dbReference>
<evidence type="ECO:0000313" key="6">
    <source>
        <dbReference type="EMBL" id="CAQ43999.1"/>
    </source>
</evidence>
<dbReference type="HOGENOM" id="CLU_000445_90_1_6"/>
<dbReference type="SUPFAM" id="SSF52172">
    <property type="entry name" value="CheY-like"/>
    <property type="match status" value="1"/>
</dbReference>
<dbReference type="InterPro" id="IPR058245">
    <property type="entry name" value="NreC/VraR/RcsB-like_REC"/>
</dbReference>
<protein>
    <submittedName>
        <fullName evidence="6">Two-component response regulator transcriptional regulatory protein</fullName>
    </submittedName>
</protein>
<dbReference type="PANTHER" id="PTHR43214:SF17">
    <property type="entry name" value="TRANSCRIPTIONAL REGULATORY PROTEIN RCSB"/>
    <property type="match status" value="1"/>
</dbReference>
<name>B2FJW2_STRMK</name>
<dbReference type="SMART" id="SM00421">
    <property type="entry name" value="HTH_LUXR"/>
    <property type="match status" value="1"/>
</dbReference>
<dbReference type="GO" id="GO:0003677">
    <property type="term" value="F:DNA binding"/>
    <property type="evidence" value="ECO:0007669"/>
    <property type="project" value="UniProtKB-KW"/>
</dbReference>
<dbReference type="Proteomes" id="UP000008840">
    <property type="component" value="Chromosome"/>
</dbReference>
<dbReference type="InterPro" id="IPR000792">
    <property type="entry name" value="Tscrpt_reg_LuxR_C"/>
</dbReference>
<feature type="domain" description="Response regulatory" evidence="5">
    <location>
        <begin position="50"/>
        <end position="167"/>
    </location>
</feature>
<evidence type="ECO:0000256" key="2">
    <source>
        <dbReference type="ARBA" id="ARBA00023125"/>
    </source>
</evidence>
<dbReference type="Gene3D" id="1.10.10.10">
    <property type="entry name" value="Winged helix-like DNA-binding domain superfamily/Winged helix DNA-binding domain"/>
    <property type="match status" value="1"/>
</dbReference>
<dbReference type="PANTHER" id="PTHR43214">
    <property type="entry name" value="TWO-COMPONENT RESPONSE REGULATOR"/>
    <property type="match status" value="1"/>
</dbReference>
<dbReference type="Gene3D" id="3.40.50.2300">
    <property type="match status" value="1"/>
</dbReference>
<keyword evidence="1 3" id="KW-0597">Phosphoprotein</keyword>
<dbReference type="SMART" id="SM00448">
    <property type="entry name" value="REC"/>
    <property type="match status" value="1"/>
</dbReference>
<sequence length="254" mass="27966">MESVSVDPGFTRYQFRTFPIPLRVCAFAESGIGCRPPWPVRPSRSRVHPRIIIADDHPVVLHGIRIVLQTYLMDIVGSARDGAQLLELVDHHDCDAVLTDLSMPGAGPDGPELIDALRMRRPGLPVVVLTGARHPGLLDGLLREGISGLVDKCADFAELPHALNAALAGQVFVSQQLRHHLQARDLLFPRQPAPLSAREQEVLELLAAGLSVNEVAERCGRSPKTISRQKAEAKRKLGLQNNQELFDYLQTRRG</sequence>
<dbReference type="InterPro" id="IPR016032">
    <property type="entry name" value="Sig_transdc_resp-reg_C-effctor"/>
</dbReference>
<accession>B2FJW2</accession>
<feature type="domain" description="HTH luxR-type" evidence="4">
    <location>
        <begin position="188"/>
        <end position="253"/>
    </location>
</feature>
<dbReference type="eggNOG" id="COG2197">
    <property type="taxonomic scope" value="Bacteria"/>
</dbReference>
<evidence type="ECO:0000256" key="1">
    <source>
        <dbReference type="ARBA" id="ARBA00022553"/>
    </source>
</evidence>
<dbReference type="AlphaFoldDB" id="B2FJW2"/>
<reference evidence="6 7" key="1">
    <citation type="journal article" date="2008" name="Genome Biol.">
        <title>The complete genome, comparative and functional analysis of Stenotrophomonas maltophilia reveals an organism heavily shielded by drug resistance determinants.</title>
        <authorList>
            <person name="Crossman L.C."/>
            <person name="Gould V.C."/>
            <person name="Dow J.M."/>
            <person name="Vernikos G.S."/>
            <person name="Okazaki A."/>
            <person name="Sebaihia M."/>
            <person name="Saunders D."/>
            <person name="Arrowsmith C."/>
            <person name="Carver T."/>
            <person name="Peters N."/>
            <person name="Adlem E."/>
            <person name="Kerhornou A."/>
            <person name="Lord A."/>
            <person name="Murphy L."/>
            <person name="Seeger K."/>
            <person name="Squares R."/>
            <person name="Rutter S."/>
            <person name="Quail M.A."/>
            <person name="Rajandream M.A."/>
            <person name="Harris D."/>
            <person name="Churcher C."/>
            <person name="Bentley S.D."/>
            <person name="Parkhill J."/>
            <person name="Thomson N.R."/>
            <person name="Avison M.B."/>
        </authorList>
    </citation>
    <scope>NUCLEOTIDE SEQUENCE [LARGE SCALE GENOMIC DNA]</scope>
    <source>
        <strain evidence="6 7">K279a</strain>
    </source>
</reference>
<evidence type="ECO:0000259" key="5">
    <source>
        <dbReference type="PROSITE" id="PS50110"/>
    </source>
</evidence>
<evidence type="ECO:0000259" key="4">
    <source>
        <dbReference type="PROSITE" id="PS50043"/>
    </source>
</evidence>
<dbReference type="InterPro" id="IPR036388">
    <property type="entry name" value="WH-like_DNA-bd_sf"/>
</dbReference>
<dbReference type="EnsemblBacteria" id="CAQ43999">
    <property type="protein sequence ID" value="CAQ43999"/>
    <property type="gene ID" value="Smlt0400"/>
</dbReference>
<keyword evidence="7" id="KW-1185">Reference proteome</keyword>
<organism evidence="6 7">
    <name type="scientific">Stenotrophomonas maltophilia (strain K279a)</name>
    <dbReference type="NCBI Taxonomy" id="522373"/>
    <lineage>
        <taxon>Bacteria</taxon>
        <taxon>Pseudomonadati</taxon>
        <taxon>Pseudomonadota</taxon>
        <taxon>Gammaproteobacteria</taxon>
        <taxon>Lysobacterales</taxon>
        <taxon>Lysobacteraceae</taxon>
        <taxon>Stenotrophomonas</taxon>
        <taxon>Stenotrophomonas maltophilia group</taxon>
    </lineage>
</organism>
<evidence type="ECO:0000256" key="3">
    <source>
        <dbReference type="PROSITE-ProRule" id="PRU00169"/>
    </source>
</evidence>
<dbReference type="GO" id="GO:0000160">
    <property type="term" value="P:phosphorelay signal transduction system"/>
    <property type="evidence" value="ECO:0007669"/>
    <property type="project" value="InterPro"/>
</dbReference>
<gene>
    <name evidence="6" type="ordered locus">Smlt0400</name>
</gene>
<dbReference type="SUPFAM" id="SSF46894">
    <property type="entry name" value="C-terminal effector domain of the bipartite response regulators"/>
    <property type="match status" value="1"/>
</dbReference>
<proteinExistence type="predicted"/>
<dbReference type="InterPro" id="IPR039420">
    <property type="entry name" value="WalR-like"/>
</dbReference>
<dbReference type="InterPro" id="IPR011006">
    <property type="entry name" value="CheY-like_superfamily"/>
</dbReference>
<dbReference type="EMBL" id="AM743169">
    <property type="protein sequence ID" value="CAQ43999.1"/>
    <property type="molecule type" value="Genomic_DNA"/>
</dbReference>
<dbReference type="KEGG" id="sml:Smlt0400"/>
<dbReference type="GO" id="GO:0006355">
    <property type="term" value="P:regulation of DNA-templated transcription"/>
    <property type="evidence" value="ECO:0007669"/>
    <property type="project" value="InterPro"/>
</dbReference>
<dbReference type="InterPro" id="IPR001789">
    <property type="entry name" value="Sig_transdc_resp-reg_receiver"/>
</dbReference>
<dbReference type="Pfam" id="PF00196">
    <property type="entry name" value="GerE"/>
    <property type="match status" value="1"/>
</dbReference>
<dbReference type="Pfam" id="PF00072">
    <property type="entry name" value="Response_reg"/>
    <property type="match status" value="1"/>
</dbReference>
<dbReference type="CDD" id="cd06170">
    <property type="entry name" value="LuxR_C_like"/>
    <property type="match status" value="1"/>
</dbReference>
<feature type="modified residue" description="4-aspartylphosphate" evidence="3">
    <location>
        <position position="100"/>
    </location>
</feature>
<dbReference type="CDD" id="cd17535">
    <property type="entry name" value="REC_NarL-like"/>
    <property type="match status" value="1"/>
</dbReference>
<dbReference type="PROSITE" id="PS50043">
    <property type="entry name" value="HTH_LUXR_2"/>
    <property type="match status" value="1"/>
</dbReference>